<dbReference type="SMART" id="SM00252">
    <property type="entry name" value="SH2"/>
    <property type="match status" value="1"/>
</dbReference>
<comment type="caution">
    <text evidence="8">The sequence shown here is derived from an EMBL/GenBank/DDBJ whole genome shotgun (WGS) entry which is preliminary data.</text>
</comment>
<keyword evidence="9" id="KW-1185">Reference proteome</keyword>
<feature type="region of interest" description="Disordered" evidence="5">
    <location>
        <begin position="547"/>
        <end position="582"/>
    </location>
</feature>
<dbReference type="InterPro" id="IPR036290">
    <property type="entry name" value="Phe_ZIP_sf"/>
</dbReference>
<evidence type="ECO:0000256" key="1">
    <source>
        <dbReference type="ARBA" id="ARBA00010220"/>
    </source>
</evidence>
<evidence type="ECO:0000313" key="9">
    <source>
        <dbReference type="Proteomes" id="UP000242188"/>
    </source>
</evidence>
<dbReference type="PANTHER" id="PTHR10872">
    <property type="entry name" value="SH2B ADAPTER PROTEIN"/>
    <property type="match status" value="1"/>
</dbReference>
<reference evidence="8 9" key="1">
    <citation type="journal article" date="2017" name="Nat. Ecol. Evol.">
        <title>Scallop genome provides insights into evolution of bilaterian karyotype and development.</title>
        <authorList>
            <person name="Wang S."/>
            <person name="Zhang J."/>
            <person name="Jiao W."/>
            <person name="Li J."/>
            <person name="Xun X."/>
            <person name="Sun Y."/>
            <person name="Guo X."/>
            <person name="Huan P."/>
            <person name="Dong B."/>
            <person name="Zhang L."/>
            <person name="Hu X."/>
            <person name="Sun X."/>
            <person name="Wang J."/>
            <person name="Zhao C."/>
            <person name="Wang Y."/>
            <person name="Wang D."/>
            <person name="Huang X."/>
            <person name="Wang R."/>
            <person name="Lv J."/>
            <person name="Li Y."/>
            <person name="Zhang Z."/>
            <person name="Liu B."/>
            <person name="Lu W."/>
            <person name="Hui Y."/>
            <person name="Liang J."/>
            <person name="Zhou Z."/>
            <person name="Hou R."/>
            <person name="Li X."/>
            <person name="Liu Y."/>
            <person name="Li H."/>
            <person name="Ning X."/>
            <person name="Lin Y."/>
            <person name="Zhao L."/>
            <person name="Xing Q."/>
            <person name="Dou J."/>
            <person name="Li Y."/>
            <person name="Mao J."/>
            <person name="Guo H."/>
            <person name="Dou H."/>
            <person name="Li T."/>
            <person name="Mu C."/>
            <person name="Jiang W."/>
            <person name="Fu Q."/>
            <person name="Fu X."/>
            <person name="Miao Y."/>
            <person name="Liu J."/>
            <person name="Yu Q."/>
            <person name="Li R."/>
            <person name="Liao H."/>
            <person name="Li X."/>
            <person name="Kong Y."/>
            <person name="Jiang Z."/>
            <person name="Chourrout D."/>
            <person name="Li R."/>
            <person name="Bao Z."/>
        </authorList>
    </citation>
    <scope>NUCLEOTIDE SEQUENCE [LARGE SCALE GENOMIC DNA]</scope>
    <source>
        <strain evidence="8 9">PY_sf001</strain>
    </source>
</reference>
<evidence type="ECO:0000256" key="3">
    <source>
        <dbReference type="ARBA" id="ARBA00022999"/>
    </source>
</evidence>
<feature type="compositionally biased region" description="Basic and acidic residues" evidence="5">
    <location>
        <begin position="98"/>
        <end position="108"/>
    </location>
</feature>
<sequence>MASLNGDIPGPPKTAGSWLEFCERHALSISEQFYRDFLLFISRPSSPGVGTYGPTPRDPMEFAKKFVEYFLNQFDRQLKRSSYYLDSPSTDVKLASRNNDDSNGDRRPSLASSTRSNSQNGGEIDRPLTDDYSDNVTSASPPPLSPTSPSPVITTHKSKGFFRRLSFRNIKKKGLFHKSNNNSPRSASNHDTDGQHRKNKHGNHSKADSGKHDKSRTSLQGEVIKDGLVNVLTGEDSKGKSRWEKTRLVLISTSGGILLEFYSPPKSGKPKAGLFCFLITEARVTTALEMPDHEHAFVLKGEGTSEFVIEAHDLQDLRSWLEDIGRYISRPAILEEAEGQEVAMRPRLPTAPSGSIERKENSSLGVPLRSTSQGSLNSNPPDVPPRPGPQRPLSSHGDIPHSSRLSAELNPSPRYVNESDGQRESLPPAETQIDVLLHDYPWFHGTLSRLEAAQLVLQQGQVGHGIFLVRQSETRKGEYVLTFNFQGRARHLRMTINSDGQCRVQHLWFQSIFDMLEHFRTHPIPLESGGSSDVSLTDYVVAIERPLTPSMGRGSPRIRGSGNHSGSNPNLGGRSPGAVGGQADLSSRDIVVVSGSVRARTESIENVMREQGQAQAQGQIIHGRAVENQYSYV</sequence>
<feature type="compositionally biased region" description="Polar residues" evidence="5">
    <location>
        <begin position="110"/>
        <end position="121"/>
    </location>
</feature>
<dbReference type="InterPro" id="IPR030523">
    <property type="entry name" value="SH2B"/>
</dbReference>
<feature type="compositionally biased region" description="Pro residues" evidence="5">
    <location>
        <begin position="140"/>
        <end position="149"/>
    </location>
</feature>
<dbReference type="SMART" id="SM00233">
    <property type="entry name" value="PH"/>
    <property type="match status" value="1"/>
</dbReference>
<dbReference type="PRINTS" id="PR00401">
    <property type="entry name" value="SH2DOMAIN"/>
</dbReference>
<feature type="compositionally biased region" description="Pro residues" evidence="5">
    <location>
        <begin position="381"/>
        <end position="390"/>
    </location>
</feature>
<dbReference type="Gene3D" id="3.30.505.10">
    <property type="entry name" value="SH2 domain"/>
    <property type="match status" value="1"/>
</dbReference>
<feature type="compositionally biased region" description="Basic and acidic residues" evidence="5">
    <location>
        <begin position="205"/>
        <end position="216"/>
    </location>
</feature>
<dbReference type="Proteomes" id="UP000242188">
    <property type="component" value="Unassembled WGS sequence"/>
</dbReference>
<dbReference type="InterPro" id="IPR011993">
    <property type="entry name" value="PH-like_dom_sf"/>
</dbReference>
<feature type="compositionally biased region" description="Polar residues" evidence="5">
    <location>
        <begin position="178"/>
        <end position="187"/>
    </location>
</feature>
<dbReference type="PROSITE" id="PS50003">
    <property type="entry name" value="PH_DOMAIN"/>
    <property type="match status" value="1"/>
</dbReference>
<dbReference type="AlphaFoldDB" id="A0A210QW77"/>
<dbReference type="STRING" id="6573.A0A210QW77"/>
<feature type="domain" description="SH2" evidence="6">
    <location>
        <begin position="442"/>
        <end position="547"/>
    </location>
</feature>
<feature type="region of interest" description="Disordered" evidence="5">
    <location>
        <begin position="339"/>
        <end position="425"/>
    </location>
</feature>
<dbReference type="EMBL" id="NEDP02001554">
    <property type="protein sequence ID" value="OWF52985.1"/>
    <property type="molecule type" value="Genomic_DNA"/>
</dbReference>
<dbReference type="SUPFAM" id="SSF109805">
    <property type="entry name" value="Phenylalanine zipper"/>
    <property type="match status" value="1"/>
</dbReference>
<dbReference type="CDD" id="cd10346">
    <property type="entry name" value="SH2_SH2B_family"/>
    <property type="match status" value="1"/>
</dbReference>
<dbReference type="Pfam" id="PF00169">
    <property type="entry name" value="PH"/>
    <property type="match status" value="1"/>
</dbReference>
<feature type="compositionally biased region" description="Polar residues" evidence="5">
    <location>
        <begin position="369"/>
        <end position="379"/>
    </location>
</feature>
<feature type="region of interest" description="Disordered" evidence="5">
    <location>
        <begin position="174"/>
        <end position="220"/>
    </location>
</feature>
<dbReference type="CDD" id="cd01231">
    <property type="entry name" value="PH_SH2B_family"/>
    <property type="match status" value="1"/>
</dbReference>
<dbReference type="FunFam" id="3.30.505.10:FF:000008">
    <property type="entry name" value="SH2B adapter protein 1 isoform 2"/>
    <property type="match status" value="1"/>
</dbReference>
<dbReference type="SUPFAM" id="SSF50729">
    <property type="entry name" value="PH domain-like"/>
    <property type="match status" value="1"/>
</dbReference>
<dbReference type="GO" id="GO:0035556">
    <property type="term" value="P:intracellular signal transduction"/>
    <property type="evidence" value="ECO:0007669"/>
    <property type="project" value="TreeGrafter"/>
</dbReference>
<dbReference type="Gene3D" id="6.10.140.110">
    <property type="match status" value="1"/>
</dbReference>
<evidence type="ECO:0000313" key="8">
    <source>
        <dbReference type="EMBL" id="OWF52985.1"/>
    </source>
</evidence>
<feature type="region of interest" description="Disordered" evidence="5">
    <location>
        <begin position="90"/>
        <end position="156"/>
    </location>
</feature>
<keyword evidence="2" id="KW-0597">Phosphoprotein</keyword>
<dbReference type="Pfam" id="PF08916">
    <property type="entry name" value="Phe_ZIP"/>
    <property type="match status" value="1"/>
</dbReference>
<dbReference type="InterPro" id="IPR000980">
    <property type="entry name" value="SH2"/>
</dbReference>
<dbReference type="InterPro" id="IPR001849">
    <property type="entry name" value="PH_domain"/>
</dbReference>
<protein>
    <submittedName>
        <fullName evidence="8">SH2B adapter protein 2</fullName>
    </submittedName>
</protein>
<comment type="similarity">
    <text evidence="1">Belongs to the SH2B adapter family.</text>
</comment>
<organism evidence="8 9">
    <name type="scientific">Mizuhopecten yessoensis</name>
    <name type="common">Japanese scallop</name>
    <name type="synonym">Patinopecten yessoensis</name>
    <dbReference type="NCBI Taxonomy" id="6573"/>
    <lineage>
        <taxon>Eukaryota</taxon>
        <taxon>Metazoa</taxon>
        <taxon>Spiralia</taxon>
        <taxon>Lophotrochozoa</taxon>
        <taxon>Mollusca</taxon>
        <taxon>Bivalvia</taxon>
        <taxon>Autobranchia</taxon>
        <taxon>Pteriomorphia</taxon>
        <taxon>Pectinida</taxon>
        <taxon>Pectinoidea</taxon>
        <taxon>Pectinidae</taxon>
        <taxon>Mizuhopecten</taxon>
    </lineage>
</organism>
<dbReference type="GO" id="GO:0005886">
    <property type="term" value="C:plasma membrane"/>
    <property type="evidence" value="ECO:0007669"/>
    <property type="project" value="TreeGrafter"/>
</dbReference>
<feature type="domain" description="PH" evidence="7">
    <location>
        <begin position="222"/>
        <end position="329"/>
    </location>
</feature>
<dbReference type="PANTHER" id="PTHR10872:SF2">
    <property type="entry name" value="LNK, ISOFORM D"/>
    <property type="match status" value="1"/>
</dbReference>
<gene>
    <name evidence="8" type="ORF">KP79_PYT16358</name>
</gene>
<name>A0A210QW77_MIZYE</name>
<evidence type="ECO:0000259" key="7">
    <source>
        <dbReference type="PROSITE" id="PS50003"/>
    </source>
</evidence>
<dbReference type="PROSITE" id="PS50001">
    <property type="entry name" value="SH2"/>
    <property type="match status" value="1"/>
</dbReference>
<dbReference type="Gene3D" id="2.30.29.30">
    <property type="entry name" value="Pleckstrin-homology domain (PH domain)/Phosphotyrosine-binding domain (PTB)"/>
    <property type="match status" value="1"/>
</dbReference>
<dbReference type="Pfam" id="PF00017">
    <property type="entry name" value="SH2"/>
    <property type="match status" value="1"/>
</dbReference>
<dbReference type="InterPro" id="IPR036860">
    <property type="entry name" value="SH2_dom_sf"/>
</dbReference>
<dbReference type="InterPro" id="IPR035057">
    <property type="entry name" value="SH2B1_SH2"/>
</dbReference>
<evidence type="ECO:0000259" key="6">
    <source>
        <dbReference type="PROSITE" id="PS50001"/>
    </source>
</evidence>
<dbReference type="InterPro" id="IPR015012">
    <property type="entry name" value="Phe_ZIP"/>
</dbReference>
<evidence type="ECO:0000256" key="5">
    <source>
        <dbReference type="SAM" id="MobiDB-lite"/>
    </source>
</evidence>
<dbReference type="OrthoDB" id="10047184at2759"/>
<accession>A0A210QW77</accession>
<dbReference type="SUPFAM" id="SSF55550">
    <property type="entry name" value="SH2 domain"/>
    <property type="match status" value="1"/>
</dbReference>
<evidence type="ECO:0000256" key="2">
    <source>
        <dbReference type="ARBA" id="ARBA00022553"/>
    </source>
</evidence>
<evidence type="ECO:0000256" key="4">
    <source>
        <dbReference type="PROSITE-ProRule" id="PRU00191"/>
    </source>
</evidence>
<dbReference type="GO" id="GO:0005068">
    <property type="term" value="F:transmembrane receptor protein tyrosine kinase adaptor activity"/>
    <property type="evidence" value="ECO:0007669"/>
    <property type="project" value="TreeGrafter"/>
</dbReference>
<keyword evidence="3 4" id="KW-0727">SH2 domain</keyword>
<proteinExistence type="inferred from homology"/>